<comment type="caution">
    <text evidence="1">The sequence shown here is derived from an EMBL/GenBank/DDBJ whole genome shotgun (WGS) entry which is preliminary data.</text>
</comment>
<evidence type="ECO:0000313" key="1">
    <source>
        <dbReference type="EMBL" id="OJI93269.1"/>
    </source>
</evidence>
<dbReference type="EMBL" id="MLCB01000150">
    <property type="protein sequence ID" value="OJI93269.1"/>
    <property type="molecule type" value="Genomic_DNA"/>
</dbReference>
<accession>A0A1L9NVI9</accession>
<dbReference type="STRING" id="696762.PFRI_25280"/>
<dbReference type="Pfam" id="PF21810">
    <property type="entry name" value="DUF6880"/>
    <property type="match status" value="1"/>
</dbReference>
<gene>
    <name evidence="1" type="ORF">PFRI_25280</name>
</gene>
<reference evidence="1 2" key="1">
    <citation type="submission" date="2016-10" db="EMBL/GenBank/DDBJ databases">
        <title>Genome sequence of Planktotalea frisia SH6-1.</title>
        <authorList>
            <person name="Poehlein A."/>
            <person name="Bakenhus I."/>
            <person name="Voget S."/>
            <person name="Brinkhoff T."/>
            <person name="Simon M."/>
        </authorList>
    </citation>
    <scope>NUCLEOTIDE SEQUENCE [LARGE SCALE GENOMIC DNA]</scope>
    <source>
        <strain evidence="1 2">SH6-1</strain>
    </source>
</reference>
<sequence length="476" mass="53614">MSKKTLNSANLEALGAERLADLLMEVSAGSADIKRRLRFELVHNLGASELAHEVRKRLVSLRKSKSYVGWRKRKAFIKDLDIQLSMITDKIAPNEPTLAFDLLWDFIEMAPPIYQRVDDSRGGVGEVFEQALERIEGIAPRAVLDPKMLADRVWLALQDNDYGQWDGVISLTADALGEVGLGLLRAHVEAHAEEPVEQDAQDHDAIRFLRQLRGGESYEADRKAAFVRDLLQEIAAVSGDTQAYTEQYSEADLKQPDIAAEVAQLWIEEGKAQDALELLEAADAFVSGAEKQTWDSAYLAALTSLGREDDAQTHRWNCFEANLNPAHLRSYLKGLPDFEDVEAEDKAKAYVLSYQNISTALEFCLQWPDLLTAAQLIQTRPREIDGDRYFQLAPAAEQLRGRYPLAATLLWRAMIDFALDHGRASRYGHVADHLADCVSVDGDITEYHGFDPHDIYLKKLEKRHERKIAFWEKVNA</sequence>
<dbReference type="RefSeq" id="WP_072631066.1">
    <property type="nucleotide sequence ID" value="NZ_MLCB01000150.1"/>
</dbReference>
<name>A0A1L9NVI9_9RHOB</name>
<evidence type="ECO:0000313" key="2">
    <source>
        <dbReference type="Proteomes" id="UP000184514"/>
    </source>
</evidence>
<keyword evidence="2" id="KW-1185">Reference proteome</keyword>
<dbReference type="InterPro" id="IPR049245">
    <property type="entry name" value="DUF6880"/>
</dbReference>
<dbReference type="OrthoDB" id="7183688at2"/>
<protein>
    <submittedName>
        <fullName evidence="1">Uncharacterized protein</fullName>
    </submittedName>
</protein>
<dbReference type="Proteomes" id="UP000184514">
    <property type="component" value="Unassembled WGS sequence"/>
</dbReference>
<proteinExistence type="predicted"/>
<organism evidence="1 2">
    <name type="scientific">Planktotalea frisia</name>
    <dbReference type="NCBI Taxonomy" id="696762"/>
    <lineage>
        <taxon>Bacteria</taxon>
        <taxon>Pseudomonadati</taxon>
        <taxon>Pseudomonadota</taxon>
        <taxon>Alphaproteobacteria</taxon>
        <taxon>Rhodobacterales</taxon>
        <taxon>Paracoccaceae</taxon>
        <taxon>Planktotalea</taxon>
    </lineage>
</organism>
<dbReference type="AlphaFoldDB" id="A0A1L9NVI9"/>